<accession>A0A381URE8</accession>
<dbReference type="Pfam" id="PF02962">
    <property type="entry name" value="CHMI"/>
    <property type="match status" value="1"/>
</dbReference>
<dbReference type="PANTHER" id="PTHR37950">
    <property type="entry name" value="4-HYDROXYPHENYLACETATE CATABOLISM PROTEIN"/>
    <property type="match status" value="1"/>
</dbReference>
<reference evidence="1" key="1">
    <citation type="submission" date="2018-05" db="EMBL/GenBank/DDBJ databases">
        <authorList>
            <person name="Lanie J.A."/>
            <person name="Ng W.-L."/>
            <person name="Kazmierczak K.M."/>
            <person name="Andrzejewski T.M."/>
            <person name="Davidsen T.M."/>
            <person name="Wayne K.J."/>
            <person name="Tettelin H."/>
            <person name="Glass J.I."/>
            <person name="Rusch D."/>
            <person name="Podicherti R."/>
            <person name="Tsui H.-C.T."/>
            <person name="Winkler M.E."/>
        </authorList>
    </citation>
    <scope>NUCLEOTIDE SEQUENCE</scope>
</reference>
<dbReference type="AlphaFoldDB" id="A0A381URE8"/>
<sequence>MPHQTIEYSANLEAELDITELIRVMHDTAANVEALPLGGLRTRAVAREYYRIADAHPDNTFINVVLRIAPGRSNEIKKDAGDILFETLTNYLKSIYSHTPVAISLEIQELDAEFRWRKSNTREHMAKRIEEK</sequence>
<dbReference type="PANTHER" id="PTHR37950:SF1">
    <property type="entry name" value="4-HYDROXYPHENYLACETATE CATABOLISM PROTEIN"/>
    <property type="match status" value="1"/>
</dbReference>
<dbReference type="Gene3D" id="3.30.429.10">
    <property type="entry name" value="Macrophage Migration Inhibitory Factor"/>
    <property type="match status" value="1"/>
</dbReference>
<gene>
    <name evidence="1" type="ORF">METZ01_LOCUS82247</name>
</gene>
<evidence type="ECO:0008006" key="2">
    <source>
        <dbReference type="Google" id="ProtNLM"/>
    </source>
</evidence>
<dbReference type="InterPro" id="IPR004220">
    <property type="entry name" value="5-COMe_2-OHmuconate_Isoase"/>
</dbReference>
<evidence type="ECO:0000313" key="1">
    <source>
        <dbReference type="EMBL" id="SVA29393.1"/>
    </source>
</evidence>
<dbReference type="GO" id="GO:0008704">
    <property type="term" value="F:5-carboxymethyl-2-hydroxymuconate delta-isomerase activity"/>
    <property type="evidence" value="ECO:0007669"/>
    <property type="project" value="InterPro"/>
</dbReference>
<proteinExistence type="predicted"/>
<name>A0A381URE8_9ZZZZ</name>
<protein>
    <recommendedName>
        <fullName evidence="2">5-carboxymethyl-2-hydroxymuconate isomerase</fullName>
    </recommendedName>
</protein>
<dbReference type="CDD" id="cd00580">
    <property type="entry name" value="CHMI"/>
    <property type="match status" value="1"/>
</dbReference>
<dbReference type="InterPro" id="IPR014347">
    <property type="entry name" value="Tautomerase/MIF_sf"/>
</dbReference>
<dbReference type="SUPFAM" id="SSF55331">
    <property type="entry name" value="Tautomerase/MIF"/>
    <property type="match status" value="1"/>
</dbReference>
<dbReference type="EMBL" id="UINC01006747">
    <property type="protein sequence ID" value="SVA29393.1"/>
    <property type="molecule type" value="Genomic_DNA"/>
</dbReference>
<organism evidence="1">
    <name type="scientific">marine metagenome</name>
    <dbReference type="NCBI Taxonomy" id="408172"/>
    <lineage>
        <taxon>unclassified sequences</taxon>
        <taxon>metagenomes</taxon>
        <taxon>ecological metagenomes</taxon>
    </lineage>
</organism>